<dbReference type="InterPro" id="IPR009003">
    <property type="entry name" value="Peptidase_S1_PA"/>
</dbReference>
<evidence type="ECO:0000256" key="4">
    <source>
        <dbReference type="SAM" id="MobiDB-lite"/>
    </source>
</evidence>
<gene>
    <name evidence="5" type="ORF">MNEG_14908</name>
</gene>
<dbReference type="GO" id="GO:0004252">
    <property type="term" value="F:serine-type endopeptidase activity"/>
    <property type="evidence" value="ECO:0007669"/>
    <property type="project" value="InterPro"/>
</dbReference>
<feature type="region of interest" description="Disordered" evidence="4">
    <location>
        <begin position="1"/>
        <end position="36"/>
    </location>
</feature>
<dbReference type="Pfam" id="PF13365">
    <property type="entry name" value="Trypsin_2"/>
    <property type="match status" value="1"/>
</dbReference>
<sequence>MQDNKEIQLQQQQQQPRPRGVPEGPGAQQAAPAQSGGPATRAAAVVAAAAVTLASLLGPVSLPPPLAPAAAEARARLTPEEQLTVDVFKRNVPSVVNVTNLAVRRDAFTMNMLEIPQGAGSGFVWDEKGHVVTNYHVIQDASDIQVTALGGDEYSARVIGVDRDKDIAVLQGLDM</sequence>
<dbReference type="InterPro" id="IPR051201">
    <property type="entry name" value="Chloro_Bact_Ser_Proteases"/>
</dbReference>
<dbReference type="STRING" id="145388.A0A0D2MCU7"/>
<dbReference type="InterPro" id="IPR043504">
    <property type="entry name" value="Peptidase_S1_PA_chymotrypsin"/>
</dbReference>
<dbReference type="OrthoDB" id="1734125at2759"/>
<dbReference type="GO" id="GO:0006508">
    <property type="term" value="P:proteolysis"/>
    <property type="evidence" value="ECO:0007669"/>
    <property type="project" value="UniProtKB-KW"/>
</dbReference>
<dbReference type="KEGG" id="mng:MNEG_14908"/>
<dbReference type="AlphaFoldDB" id="A0A0D2MCU7"/>
<protein>
    <submittedName>
        <fullName evidence="5">Uncharacterized protein</fullName>
    </submittedName>
</protein>
<keyword evidence="3" id="KW-0378">Hydrolase</keyword>
<keyword evidence="2" id="KW-0645">Protease</keyword>
<accession>A0A0D2MCU7</accession>
<proteinExistence type="inferred from homology"/>
<dbReference type="EMBL" id="KK105085">
    <property type="protein sequence ID" value="KIY93055.1"/>
    <property type="molecule type" value="Genomic_DNA"/>
</dbReference>
<dbReference type="PRINTS" id="PR00834">
    <property type="entry name" value="PROTEASES2C"/>
</dbReference>
<comment type="similarity">
    <text evidence="1">Belongs to the peptidase S1C family.</text>
</comment>
<evidence type="ECO:0000313" key="5">
    <source>
        <dbReference type="EMBL" id="KIY93055.1"/>
    </source>
</evidence>
<evidence type="ECO:0000313" key="6">
    <source>
        <dbReference type="Proteomes" id="UP000054498"/>
    </source>
</evidence>
<dbReference type="Gene3D" id="2.40.10.10">
    <property type="entry name" value="Trypsin-like serine proteases"/>
    <property type="match status" value="1"/>
</dbReference>
<dbReference type="PANTHER" id="PTHR43343:SF2">
    <property type="entry name" value="PDZ DOMAIN-CONTAINING PROTEIN"/>
    <property type="match status" value="1"/>
</dbReference>
<evidence type="ECO:0000256" key="3">
    <source>
        <dbReference type="ARBA" id="ARBA00022801"/>
    </source>
</evidence>
<name>A0A0D2MCU7_9CHLO</name>
<organism evidence="5 6">
    <name type="scientific">Monoraphidium neglectum</name>
    <dbReference type="NCBI Taxonomy" id="145388"/>
    <lineage>
        <taxon>Eukaryota</taxon>
        <taxon>Viridiplantae</taxon>
        <taxon>Chlorophyta</taxon>
        <taxon>core chlorophytes</taxon>
        <taxon>Chlorophyceae</taxon>
        <taxon>CS clade</taxon>
        <taxon>Sphaeropleales</taxon>
        <taxon>Selenastraceae</taxon>
        <taxon>Monoraphidium</taxon>
    </lineage>
</organism>
<dbReference type="RefSeq" id="XP_013892075.1">
    <property type="nucleotide sequence ID" value="XM_014036621.1"/>
</dbReference>
<dbReference type="SUPFAM" id="SSF50494">
    <property type="entry name" value="Trypsin-like serine proteases"/>
    <property type="match status" value="1"/>
</dbReference>
<keyword evidence="6" id="KW-1185">Reference proteome</keyword>
<evidence type="ECO:0000256" key="2">
    <source>
        <dbReference type="ARBA" id="ARBA00022670"/>
    </source>
</evidence>
<dbReference type="PANTHER" id="PTHR43343">
    <property type="entry name" value="PEPTIDASE S12"/>
    <property type="match status" value="1"/>
</dbReference>
<dbReference type="Proteomes" id="UP000054498">
    <property type="component" value="Unassembled WGS sequence"/>
</dbReference>
<evidence type="ECO:0000256" key="1">
    <source>
        <dbReference type="ARBA" id="ARBA00010541"/>
    </source>
</evidence>
<dbReference type="InterPro" id="IPR001940">
    <property type="entry name" value="Peptidase_S1C"/>
</dbReference>
<feature type="compositionally biased region" description="Low complexity" evidence="4">
    <location>
        <begin position="24"/>
        <end position="36"/>
    </location>
</feature>
<dbReference type="GeneID" id="25732516"/>
<reference evidence="5 6" key="1">
    <citation type="journal article" date="2013" name="BMC Genomics">
        <title>Reconstruction of the lipid metabolism for the microalga Monoraphidium neglectum from its genome sequence reveals characteristics suitable for biofuel production.</title>
        <authorList>
            <person name="Bogen C."/>
            <person name="Al-Dilaimi A."/>
            <person name="Albersmeier A."/>
            <person name="Wichmann J."/>
            <person name="Grundmann M."/>
            <person name="Rupp O."/>
            <person name="Lauersen K.J."/>
            <person name="Blifernez-Klassen O."/>
            <person name="Kalinowski J."/>
            <person name="Goesmann A."/>
            <person name="Mussgnug J.H."/>
            <person name="Kruse O."/>
        </authorList>
    </citation>
    <scope>NUCLEOTIDE SEQUENCE [LARGE SCALE GENOMIC DNA]</scope>
    <source>
        <strain evidence="5 6">SAG 48.87</strain>
    </source>
</reference>